<evidence type="ECO:0000256" key="14">
    <source>
        <dbReference type="ARBA" id="ARBA00022842"/>
    </source>
</evidence>
<keyword evidence="11 22" id="KW-0547">Nucleotide-binding</keyword>
<dbReference type="GO" id="GO:0004143">
    <property type="term" value="F:ATP-dependent diacylglycerol kinase activity"/>
    <property type="evidence" value="ECO:0007669"/>
    <property type="project" value="UniProtKB-EC"/>
</dbReference>
<keyword evidence="8 24" id="KW-0808">Transferase</keyword>
<comment type="caution">
    <text evidence="24">Lacks conserved residue(s) required for the propagation of feature annotation.</text>
</comment>
<feature type="transmembrane region" description="Helical" evidence="24">
    <location>
        <begin position="112"/>
        <end position="133"/>
    </location>
</feature>
<evidence type="ECO:0000256" key="15">
    <source>
        <dbReference type="ARBA" id="ARBA00022989"/>
    </source>
</evidence>
<evidence type="ECO:0000256" key="8">
    <source>
        <dbReference type="ARBA" id="ARBA00022679"/>
    </source>
</evidence>
<reference evidence="25 26" key="1">
    <citation type="submission" date="2017-08" db="EMBL/GenBank/DDBJ databases">
        <title>Fine stratification of microbial communities through a metagenomic profile of the photic zone.</title>
        <authorList>
            <person name="Haro-Moreno J.M."/>
            <person name="Lopez-Perez M."/>
            <person name="De La Torre J."/>
            <person name="Picazo A."/>
            <person name="Camacho A."/>
            <person name="Rodriguez-Valera F."/>
        </authorList>
    </citation>
    <scope>NUCLEOTIDE SEQUENCE [LARGE SCALE GENOMIC DNA]</scope>
    <source>
        <strain evidence="25">MED-G24</strain>
    </source>
</reference>
<keyword evidence="16 24" id="KW-0443">Lipid metabolism</keyword>
<feature type="transmembrane region" description="Helical" evidence="24">
    <location>
        <begin position="51"/>
        <end position="84"/>
    </location>
</feature>
<evidence type="ECO:0000313" key="25">
    <source>
        <dbReference type="EMBL" id="PDH38030.1"/>
    </source>
</evidence>
<keyword evidence="15 24" id="KW-1133">Transmembrane helix</keyword>
<keyword evidence="9 24" id="KW-0812">Transmembrane</keyword>
<keyword evidence="10 23" id="KW-0479">Metal-binding</keyword>
<dbReference type="AlphaFoldDB" id="A0A2A5WNB4"/>
<proteinExistence type="inferred from homology"/>
<feature type="binding site" evidence="21">
    <location>
        <position position="114"/>
    </location>
    <ligand>
        <name>substrate</name>
    </ligand>
</feature>
<feature type="binding site" evidence="21">
    <location>
        <begin position="46"/>
        <end position="50"/>
    </location>
    <ligand>
        <name>substrate</name>
    </ligand>
</feature>
<evidence type="ECO:0000256" key="6">
    <source>
        <dbReference type="ARBA" id="ARBA00022516"/>
    </source>
</evidence>
<dbReference type="GO" id="GO:0046872">
    <property type="term" value="F:metal ion binding"/>
    <property type="evidence" value="ECO:0007669"/>
    <property type="project" value="UniProtKB-KW"/>
</dbReference>
<dbReference type="PANTHER" id="PTHR34299">
    <property type="entry name" value="DIACYLGLYCEROL KINASE"/>
    <property type="match status" value="1"/>
</dbReference>
<comment type="cofactor">
    <cofactor evidence="23">
        <name>Mg(2+)</name>
        <dbReference type="ChEBI" id="CHEBI:18420"/>
    </cofactor>
    <text evidence="23">Mn(2+), Zn(2+), Cd(2+) and Co(2+) support activity to lesser extents.</text>
</comment>
<keyword evidence="17 24" id="KW-0472">Membrane</keyword>
<feature type="binding site" evidence="21">
    <location>
        <position position="85"/>
    </location>
    <ligand>
        <name>substrate</name>
    </ligand>
</feature>
<comment type="catalytic activity">
    <reaction evidence="24">
        <text>a 1,2-diacyl-sn-glycerol + ATP = a 1,2-diacyl-sn-glycero-3-phosphate + ADP + H(+)</text>
        <dbReference type="Rhea" id="RHEA:10272"/>
        <dbReference type="ChEBI" id="CHEBI:15378"/>
        <dbReference type="ChEBI" id="CHEBI:17815"/>
        <dbReference type="ChEBI" id="CHEBI:30616"/>
        <dbReference type="ChEBI" id="CHEBI:58608"/>
        <dbReference type="ChEBI" id="CHEBI:456216"/>
        <dbReference type="EC" id="2.7.1.107"/>
    </reaction>
</comment>
<evidence type="ECO:0000256" key="1">
    <source>
        <dbReference type="ARBA" id="ARBA00004429"/>
    </source>
</evidence>
<accession>A0A2A5WNB4</accession>
<protein>
    <recommendedName>
        <fullName evidence="4 24">Diacylglycerol kinase</fullName>
        <ecNumber evidence="3 24">2.7.1.107</ecNumber>
    </recommendedName>
</protein>
<evidence type="ECO:0000256" key="24">
    <source>
        <dbReference type="RuleBase" id="RU363065"/>
    </source>
</evidence>
<evidence type="ECO:0000256" key="20">
    <source>
        <dbReference type="PIRSR" id="PIRSR600829-1"/>
    </source>
</evidence>
<feature type="active site" description="Proton acceptor" evidence="20">
    <location>
        <position position="85"/>
    </location>
</feature>
<evidence type="ECO:0000256" key="16">
    <source>
        <dbReference type="ARBA" id="ARBA00023098"/>
    </source>
</evidence>
<dbReference type="PANTHER" id="PTHR34299:SF1">
    <property type="entry name" value="DIACYLGLYCEROL KINASE"/>
    <property type="match status" value="1"/>
</dbReference>
<keyword evidence="19 24" id="KW-1208">Phospholipid metabolism</keyword>
<keyword evidence="14 23" id="KW-0460">Magnesium</keyword>
<dbReference type="Gene3D" id="1.10.287.3610">
    <property type="match status" value="1"/>
</dbReference>
<dbReference type="InterPro" id="IPR000829">
    <property type="entry name" value="DAGK"/>
</dbReference>
<dbReference type="InterPro" id="IPR033718">
    <property type="entry name" value="DAGK_prok"/>
</dbReference>
<dbReference type="CDD" id="cd14264">
    <property type="entry name" value="DAGK_IM"/>
    <property type="match status" value="1"/>
</dbReference>
<comment type="subcellular location">
    <subcellularLocation>
        <location evidence="1 24">Cell inner membrane</location>
        <topology evidence="1 24">Multi-pass membrane protein</topology>
    </subcellularLocation>
</comment>
<keyword evidence="18" id="KW-0594">Phospholipid biosynthesis</keyword>
<feature type="binding site" evidence="23">
    <location>
        <position position="44"/>
    </location>
    <ligand>
        <name>a divalent metal cation</name>
        <dbReference type="ChEBI" id="CHEBI:60240"/>
    </ligand>
</feature>
<evidence type="ECO:0000256" key="23">
    <source>
        <dbReference type="PIRSR" id="PIRSR600829-4"/>
    </source>
</evidence>
<keyword evidence="6" id="KW-0444">Lipid biosynthesis</keyword>
<evidence type="ECO:0000256" key="3">
    <source>
        <dbReference type="ARBA" id="ARBA00012133"/>
    </source>
</evidence>
<feature type="binding site" evidence="22">
    <location>
        <begin position="110"/>
        <end position="111"/>
    </location>
    <ligand>
        <name>ATP</name>
        <dbReference type="ChEBI" id="CHEBI:30616"/>
    </ligand>
</feature>
<comment type="caution">
    <text evidence="25">The sequence shown here is derived from an EMBL/GenBank/DDBJ whole genome shotgun (WGS) entry which is preliminary data.</text>
</comment>
<comment type="function">
    <text evidence="24">Catalyzes the ATP-dependent phosphorylation of sn-l,2-diacylglycerol (DAG) to phosphatidic acid. Involved in the recycling of diacylglycerol produced as a by-product during membrane-derived oligosaccharide (MDO) biosynthesis.</text>
</comment>
<evidence type="ECO:0000256" key="11">
    <source>
        <dbReference type="ARBA" id="ARBA00022741"/>
    </source>
</evidence>
<evidence type="ECO:0000256" key="2">
    <source>
        <dbReference type="ARBA" id="ARBA00005967"/>
    </source>
</evidence>
<keyword evidence="7 24" id="KW-0997">Cell inner membrane</keyword>
<dbReference type="EMBL" id="NTKD01000041">
    <property type="protein sequence ID" value="PDH38030.1"/>
    <property type="molecule type" value="Genomic_DNA"/>
</dbReference>
<evidence type="ECO:0000256" key="12">
    <source>
        <dbReference type="ARBA" id="ARBA00022777"/>
    </source>
</evidence>
<evidence type="ECO:0000313" key="26">
    <source>
        <dbReference type="Proteomes" id="UP000219327"/>
    </source>
</evidence>
<evidence type="ECO:0000256" key="9">
    <source>
        <dbReference type="ARBA" id="ARBA00022692"/>
    </source>
</evidence>
<feature type="binding site" evidence="22">
    <location>
        <position position="44"/>
    </location>
    <ligand>
        <name>ATP</name>
        <dbReference type="ChEBI" id="CHEBI:30616"/>
    </ligand>
</feature>
<keyword evidence="5" id="KW-1003">Cell membrane</keyword>
<keyword evidence="13 22" id="KW-0067">ATP-binding</keyword>
<dbReference type="GO" id="GO:0005886">
    <property type="term" value="C:plasma membrane"/>
    <property type="evidence" value="ECO:0007669"/>
    <property type="project" value="UniProtKB-SubCell"/>
</dbReference>
<keyword evidence="12 24" id="KW-0418">Kinase</keyword>
<evidence type="ECO:0000256" key="17">
    <source>
        <dbReference type="ARBA" id="ARBA00023136"/>
    </source>
</evidence>
<organism evidence="25 26">
    <name type="scientific">OM182 bacterium MED-G24</name>
    <dbReference type="NCBI Taxonomy" id="1986255"/>
    <lineage>
        <taxon>Bacteria</taxon>
        <taxon>Pseudomonadati</taxon>
        <taxon>Pseudomonadota</taxon>
        <taxon>Gammaproteobacteria</taxon>
        <taxon>OMG group</taxon>
        <taxon>OM182 clade</taxon>
    </lineage>
</organism>
<evidence type="ECO:0000256" key="19">
    <source>
        <dbReference type="ARBA" id="ARBA00023264"/>
    </source>
</evidence>
<dbReference type="Proteomes" id="UP000219327">
    <property type="component" value="Unassembled WGS sequence"/>
</dbReference>
<comment type="similarity">
    <text evidence="2 24">Belongs to the bacterial diacylglycerol kinase family.</text>
</comment>
<evidence type="ECO:0000256" key="18">
    <source>
        <dbReference type="ARBA" id="ARBA00023209"/>
    </source>
</evidence>
<dbReference type="InterPro" id="IPR036945">
    <property type="entry name" value="DAGK_sf"/>
</dbReference>
<dbReference type="GO" id="GO:0006654">
    <property type="term" value="P:phosphatidic acid biosynthetic process"/>
    <property type="evidence" value="ECO:0007669"/>
    <property type="project" value="InterPro"/>
</dbReference>
<dbReference type="EC" id="2.7.1.107" evidence="3 24"/>
<dbReference type="Pfam" id="PF01219">
    <property type="entry name" value="DAGK_prokar"/>
    <property type="match status" value="1"/>
</dbReference>
<evidence type="ECO:0000256" key="5">
    <source>
        <dbReference type="ARBA" id="ARBA00022475"/>
    </source>
</evidence>
<dbReference type="PROSITE" id="PS01069">
    <property type="entry name" value="DAGK_PROKAR"/>
    <property type="match status" value="1"/>
</dbReference>
<evidence type="ECO:0000256" key="21">
    <source>
        <dbReference type="PIRSR" id="PIRSR600829-2"/>
    </source>
</evidence>
<evidence type="ECO:0000256" key="10">
    <source>
        <dbReference type="ARBA" id="ARBA00022723"/>
    </source>
</evidence>
<evidence type="ECO:0000256" key="7">
    <source>
        <dbReference type="ARBA" id="ARBA00022519"/>
    </source>
</evidence>
<feature type="binding site" evidence="22">
    <location>
        <position position="92"/>
    </location>
    <ligand>
        <name>ATP</name>
        <dbReference type="ChEBI" id="CHEBI:30616"/>
    </ligand>
</feature>
<dbReference type="GO" id="GO:0005524">
    <property type="term" value="F:ATP binding"/>
    <property type="evidence" value="ECO:0007669"/>
    <property type="project" value="UniProtKB-KW"/>
</dbReference>
<evidence type="ECO:0000256" key="22">
    <source>
        <dbReference type="PIRSR" id="PIRSR600829-3"/>
    </source>
</evidence>
<feature type="binding site" evidence="23">
    <location>
        <position position="92"/>
    </location>
    <ligand>
        <name>a divalent metal cation</name>
        <dbReference type="ChEBI" id="CHEBI:60240"/>
    </ligand>
</feature>
<evidence type="ECO:0000256" key="4">
    <source>
        <dbReference type="ARBA" id="ARBA00017575"/>
    </source>
</evidence>
<evidence type="ECO:0000256" key="13">
    <source>
        <dbReference type="ARBA" id="ARBA00022840"/>
    </source>
</evidence>
<name>A0A2A5WNB4_9GAMM</name>
<gene>
    <name evidence="25" type="ORF">CNE99_07465</name>
</gene>
<sequence length="140" mass="15336">MENQSQKLADAEPHFDKRSNTGLRHLVNAARFSIRGISSAWVRESAFRQEVILLIVLLPVAYVISNTVLEIIALVVVALLVLIVELLNSAVEAIVDRVGLEHNELAGLAKDYGSAAVMISLCAAALTWGYMVLRFFGMID</sequence>